<keyword evidence="4" id="KW-1185">Reference proteome</keyword>
<evidence type="ECO:0008006" key="5">
    <source>
        <dbReference type="Google" id="ProtNLM"/>
    </source>
</evidence>
<feature type="domain" description="XdhC- CoxI" evidence="1">
    <location>
        <begin position="99"/>
        <end position="160"/>
    </location>
</feature>
<evidence type="ECO:0000259" key="2">
    <source>
        <dbReference type="Pfam" id="PF13478"/>
    </source>
</evidence>
<accession>A0ABX9ET15</accession>
<dbReference type="Pfam" id="PF02625">
    <property type="entry name" value="XdhC_CoxI"/>
    <property type="match status" value="1"/>
</dbReference>
<protein>
    <recommendedName>
        <fullName evidence="5">XdhC family protein</fullName>
    </recommendedName>
</protein>
<sequence length="356" mass="38518">MTGGNGGGARLSALSGSDEIAMAVTPGRYLSVQRDNFRKESGSILILRKTPTTYSPRRRFASRFTTGRSRAQNLHRRITPMTHARYGMRLFAHAAELEKNNRAFAFIHIVECRGSTPRHSASMLVDEDGNRFGTIGGGMMERRVLEEAKEALAQGESRLFSGRMARQGDGAVGSDCGGTIKVHIAVQPRRPQLILIGAGHVNRAIAAAAEPLDFEITLVDTWRENLEHPDLPADSRKLCADSFTAGLRQLTLDGHCYVVIATNHQDKEALTQTIGKPVRYLGLLASRRKLQTFRAELKKDGVDAADLAALRSPIGLDIGAETPAEIAISVLAELLQVKNGASAASLQSTTLTVVSP</sequence>
<feature type="domain" description="XdhC Rossmann" evidence="2">
    <location>
        <begin position="193"/>
        <end position="334"/>
    </location>
</feature>
<evidence type="ECO:0000313" key="3">
    <source>
        <dbReference type="EMBL" id="RAT34424.1"/>
    </source>
</evidence>
<dbReference type="InterPro" id="IPR027051">
    <property type="entry name" value="XdhC_Rossmann_dom"/>
</dbReference>
<organism evidence="3 4">
    <name type="scientific">Lonsdalea populi</name>
    <dbReference type="NCBI Taxonomy" id="1172565"/>
    <lineage>
        <taxon>Bacteria</taxon>
        <taxon>Pseudomonadati</taxon>
        <taxon>Pseudomonadota</taxon>
        <taxon>Gammaproteobacteria</taxon>
        <taxon>Enterobacterales</taxon>
        <taxon>Pectobacteriaceae</taxon>
        <taxon>Lonsdalea</taxon>
    </lineage>
</organism>
<proteinExistence type="predicted"/>
<dbReference type="InterPro" id="IPR003777">
    <property type="entry name" value="XdhC_CoxI"/>
</dbReference>
<name>A0ABX9ET15_9GAMM</name>
<dbReference type="InterPro" id="IPR052698">
    <property type="entry name" value="MoCofactor_Util/Proc"/>
</dbReference>
<reference evidence="3 4" key="1">
    <citation type="submission" date="2016-02" db="EMBL/GenBank/DDBJ databases">
        <title>Species-wide whole genome sequencing reveals diversity, host range in Lonsdalea quercina.</title>
        <authorList>
            <person name="Li Y."/>
        </authorList>
    </citation>
    <scope>NUCLEOTIDE SEQUENCE [LARGE SCALE GENOMIC DNA]</scope>
    <source>
        <strain evidence="3 4">CFCC 12721</strain>
    </source>
</reference>
<dbReference type="EMBL" id="LUSW01000016">
    <property type="protein sequence ID" value="RAT34424.1"/>
    <property type="molecule type" value="Genomic_DNA"/>
</dbReference>
<comment type="caution">
    <text evidence="3">The sequence shown here is derived from an EMBL/GenBank/DDBJ whole genome shotgun (WGS) entry which is preliminary data.</text>
</comment>
<dbReference type="Pfam" id="PF13478">
    <property type="entry name" value="XdhC_C"/>
    <property type="match status" value="1"/>
</dbReference>
<dbReference type="PANTHER" id="PTHR30388">
    <property type="entry name" value="ALDEHYDE OXIDOREDUCTASE MOLYBDENUM COFACTOR ASSEMBLY PROTEIN"/>
    <property type="match status" value="1"/>
</dbReference>
<dbReference type="Gene3D" id="3.40.50.720">
    <property type="entry name" value="NAD(P)-binding Rossmann-like Domain"/>
    <property type="match status" value="1"/>
</dbReference>
<dbReference type="Proteomes" id="UP000250186">
    <property type="component" value="Unassembled WGS sequence"/>
</dbReference>
<evidence type="ECO:0000259" key="1">
    <source>
        <dbReference type="Pfam" id="PF02625"/>
    </source>
</evidence>
<evidence type="ECO:0000313" key="4">
    <source>
        <dbReference type="Proteomes" id="UP000250186"/>
    </source>
</evidence>
<dbReference type="PANTHER" id="PTHR30388:SF6">
    <property type="entry name" value="XANTHINE DEHYDROGENASE SUBUNIT A-RELATED"/>
    <property type="match status" value="1"/>
</dbReference>
<gene>
    <name evidence="3" type="ORF">AU492_08435</name>
</gene>